<protein>
    <submittedName>
        <fullName evidence="1">Uncharacterized protein</fullName>
    </submittedName>
</protein>
<name>A0A5E8C4N3_9ASCO</name>
<sequence length="569" mass="66291">MVTQGPFALLPYEILVLIISQAMKLSFQHHISTSNEYKEYNKKYYDSKPEDLYVCNFDQIKGLTFTCRRIYNVVRTIIYQNVLIGMSNVNKTYALPKGSNVGHLENFYFFEHPYIKLAYIPESILQTVTFLSINTECCGFSRKKKSPVYYKVLKAICKILDLKITPNLKYLKLLVHTKEIGKRHDKFIETTRKAARALDLRHTTAPLELHLCVYDSVSITHFDDSFLKFVTFLTLYKGLRQDSNVVAIKKIPNLQEFFWDSTRKYNEIIRTLLPRNLGTNGYKSRTTICCVKSNFSCCFNIAPVLLSCYNINDAHMFNLSSLTSLYFTDSKFYSGGSCYKGKELCNLKNFGARIIHKEMFSVVKTILSDSVIRTKIERLYIEESNKKYLYIKHLAPLLLQMTNLQGAHFYQSMVYAYTKVDYNYFELFKCYTLNHPSLLFLTIPVVRDSQMAPEFDQAVNFVRHMCTKRKLLIPSDSSKCQFKLRFSHAVDTRLTRAKVLQNVPENSSVEIDSCIKSFSPFDIFGESFGISEFNCIRMDERRETFYKYMPIKLTKVVTINTQSVLKQFW</sequence>
<dbReference type="GeneID" id="43585193"/>
<accession>A0A5E8C4N3</accession>
<evidence type="ECO:0000313" key="2">
    <source>
        <dbReference type="Proteomes" id="UP000398389"/>
    </source>
</evidence>
<reference evidence="1 2" key="1">
    <citation type="submission" date="2019-09" db="EMBL/GenBank/DDBJ databases">
        <authorList>
            <person name="Brejova B."/>
        </authorList>
    </citation>
    <scope>NUCLEOTIDE SEQUENCE [LARGE SCALE GENOMIC DNA]</scope>
</reference>
<keyword evidence="2" id="KW-1185">Reference proteome</keyword>
<evidence type="ECO:0000313" key="1">
    <source>
        <dbReference type="EMBL" id="VVT58784.1"/>
    </source>
</evidence>
<proteinExistence type="predicted"/>
<dbReference type="RefSeq" id="XP_031856984.1">
    <property type="nucleotide sequence ID" value="XM_032001093.1"/>
</dbReference>
<organism evidence="1 2">
    <name type="scientific">Magnusiomyces paraingens</name>
    <dbReference type="NCBI Taxonomy" id="2606893"/>
    <lineage>
        <taxon>Eukaryota</taxon>
        <taxon>Fungi</taxon>
        <taxon>Dikarya</taxon>
        <taxon>Ascomycota</taxon>
        <taxon>Saccharomycotina</taxon>
        <taxon>Dipodascomycetes</taxon>
        <taxon>Dipodascales</taxon>
        <taxon>Dipodascaceae</taxon>
        <taxon>Magnusiomyces</taxon>
    </lineage>
</organism>
<gene>
    <name evidence="1" type="ORF">SAPINGB_P006382</name>
</gene>
<dbReference type="EMBL" id="CABVLU010000005">
    <property type="protein sequence ID" value="VVT58784.1"/>
    <property type="molecule type" value="Genomic_DNA"/>
</dbReference>
<dbReference type="AlphaFoldDB" id="A0A5E8C4N3"/>
<dbReference type="Proteomes" id="UP000398389">
    <property type="component" value="Unassembled WGS sequence"/>
</dbReference>